<evidence type="ECO:0000313" key="9">
    <source>
        <dbReference type="EMBL" id="SCL26609.1"/>
    </source>
</evidence>
<keyword evidence="10" id="KW-1185">Reference proteome</keyword>
<evidence type="ECO:0000313" key="10">
    <source>
        <dbReference type="Proteomes" id="UP000199413"/>
    </source>
</evidence>
<dbReference type="STRING" id="568872.GA0070624_3340"/>
<feature type="transmembrane region" description="Helical" evidence="7">
    <location>
        <begin position="157"/>
        <end position="178"/>
    </location>
</feature>
<name>A0A1C6SAV4_9ACTN</name>
<gene>
    <name evidence="9" type="ORF">GA0070624_3340</name>
</gene>
<evidence type="ECO:0000256" key="4">
    <source>
        <dbReference type="ARBA" id="ARBA00022692"/>
    </source>
</evidence>
<keyword evidence="5 7" id="KW-1133">Transmembrane helix</keyword>
<evidence type="ECO:0000259" key="8">
    <source>
        <dbReference type="PROSITE" id="PS50928"/>
    </source>
</evidence>
<feature type="transmembrane region" description="Helical" evidence="7">
    <location>
        <begin position="97"/>
        <end position="118"/>
    </location>
</feature>
<dbReference type="GO" id="GO:0055085">
    <property type="term" value="P:transmembrane transport"/>
    <property type="evidence" value="ECO:0007669"/>
    <property type="project" value="InterPro"/>
</dbReference>
<organism evidence="9 10">
    <name type="scientific">Micromonospora rhizosphaerae</name>
    <dbReference type="NCBI Taxonomy" id="568872"/>
    <lineage>
        <taxon>Bacteria</taxon>
        <taxon>Bacillati</taxon>
        <taxon>Actinomycetota</taxon>
        <taxon>Actinomycetes</taxon>
        <taxon>Micromonosporales</taxon>
        <taxon>Micromonosporaceae</taxon>
        <taxon>Micromonospora</taxon>
    </lineage>
</organism>
<comment type="subcellular location">
    <subcellularLocation>
        <location evidence="1 7">Cell membrane</location>
        <topology evidence="1 7">Multi-pass membrane protein</topology>
    </subcellularLocation>
</comment>
<comment type="similarity">
    <text evidence="7">Belongs to the binding-protein-dependent transport system permease family.</text>
</comment>
<dbReference type="CDD" id="cd06261">
    <property type="entry name" value="TM_PBP2"/>
    <property type="match status" value="1"/>
</dbReference>
<evidence type="ECO:0000256" key="6">
    <source>
        <dbReference type="ARBA" id="ARBA00023136"/>
    </source>
</evidence>
<dbReference type="AlphaFoldDB" id="A0A1C6SAV4"/>
<keyword evidence="3" id="KW-1003">Cell membrane</keyword>
<dbReference type="Gene3D" id="1.10.3720.10">
    <property type="entry name" value="MetI-like"/>
    <property type="match status" value="1"/>
</dbReference>
<dbReference type="InterPro" id="IPR000515">
    <property type="entry name" value="MetI-like"/>
</dbReference>
<dbReference type="SUPFAM" id="SSF161098">
    <property type="entry name" value="MetI-like"/>
    <property type="match status" value="1"/>
</dbReference>
<evidence type="ECO:0000256" key="3">
    <source>
        <dbReference type="ARBA" id="ARBA00022475"/>
    </source>
</evidence>
<evidence type="ECO:0000256" key="5">
    <source>
        <dbReference type="ARBA" id="ARBA00022989"/>
    </source>
</evidence>
<dbReference type="Proteomes" id="UP000199413">
    <property type="component" value="Unassembled WGS sequence"/>
</dbReference>
<evidence type="ECO:0000256" key="2">
    <source>
        <dbReference type="ARBA" id="ARBA00022448"/>
    </source>
</evidence>
<accession>A0A1C6SAV4</accession>
<evidence type="ECO:0000256" key="7">
    <source>
        <dbReference type="RuleBase" id="RU363032"/>
    </source>
</evidence>
<feature type="transmembrane region" description="Helical" evidence="7">
    <location>
        <begin position="130"/>
        <end position="151"/>
    </location>
</feature>
<sequence length="296" mass="32899">MNDRTEQDTTQRRVIEPGRAKRVSLNGMKQAGFYTLLCLIGALFIGPFLILLTSALKPASQPVYSFPPQLIPIPPVLDWFVESWTKISFPRYLANSMIYELLTVPAYLVISALAAYPLARMEFRGRAPLFALIVSTMFLPGEVMLVPRFLVVSELGMVDTFAGVVLPGLLSAFGVFLLKQAFEQVPRELFDAARVDGCNEWQIFWRVAVRQVTPTLATLAIFGFISVWNNFIWPLVVLKSEDKYPIALGLAYLQGIFGTDVRSMAAGTVIAVLPIVVFFIAMQKHFVDGMRGAVKG</sequence>
<dbReference type="InterPro" id="IPR035906">
    <property type="entry name" value="MetI-like_sf"/>
</dbReference>
<dbReference type="EMBL" id="FMHV01000002">
    <property type="protein sequence ID" value="SCL26609.1"/>
    <property type="molecule type" value="Genomic_DNA"/>
</dbReference>
<evidence type="ECO:0000256" key="1">
    <source>
        <dbReference type="ARBA" id="ARBA00004651"/>
    </source>
</evidence>
<dbReference type="PROSITE" id="PS50928">
    <property type="entry name" value="ABC_TM1"/>
    <property type="match status" value="1"/>
</dbReference>
<dbReference type="GO" id="GO:0005886">
    <property type="term" value="C:plasma membrane"/>
    <property type="evidence" value="ECO:0007669"/>
    <property type="project" value="UniProtKB-SubCell"/>
</dbReference>
<feature type="domain" description="ABC transmembrane type-1" evidence="8">
    <location>
        <begin position="93"/>
        <end position="281"/>
    </location>
</feature>
<keyword evidence="4 7" id="KW-0812">Transmembrane</keyword>
<feature type="transmembrane region" description="Helical" evidence="7">
    <location>
        <begin position="263"/>
        <end position="282"/>
    </location>
</feature>
<dbReference type="Pfam" id="PF00528">
    <property type="entry name" value="BPD_transp_1"/>
    <property type="match status" value="1"/>
</dbReference>
<feature type="transmembrane region" description="Helical" evidence="7">
    <location>
        <begin position="31"/>
        <end position="56"/>
    </location>
</feature>
<keyword evidence="2 7" id="KW-0813">Transport</keyword>
<proteinExistence type="inferred from homology"/>
<reference evidence="10" key="1">
    <citation type="submission" date="2016-06" db="EMBL/GenBank/DDBJ databases">
        <authorList>
            <person name="Varghese N."/>
            <person name="Submissions Spin"/>
        </authorList>
    </citation>
    <scope>NUCLEOTIDE SEQUENCE [LARGE SCALE GENOMIC DNA]</scope>
    <source>
        <strain evidence="10">DSM 45431</strain>
    </source>
</reference>
<dbReference type="PANTHER" id="PTHR43744">
    <property type="entry name" value="ABC TRANSPORTER PERMEASE PROTEIN MG189-RELATED-RELATED"/>
    <property type="match status" value="1"/>
</dbReference>
<dbReference type="PANTHER" id="PTHR43744:SF3">
    <property type="entry name" value="LACTOSE TRANSPORT SYSTEM PERMEASE PROTEIN LACG"/>
    <property type="match status" value="1"/>
</dbReference>
<keyword evidence="6 7" id="KW-0472">Membrane</keyword>
<feature type="transmembrane region" description="Helical" evidence="7">
    <location>
        <begin position="216"/>
        <end position="236"/>
    </location>
</feature>
<protein>
    <submittedName>
        <fullName evidence="9">Carbohydrate ABC transporter membrane protein 2, CUT1 family</fullName>
    </submittedName>
</protein>